<dbReference type="EC" id="3.4.11.2" evidence="4"/>
<dbReference type="PANTHER" id="PTHR11533:SF174">
    <property type="entry name" value="PUROMYCIN-SENSITIVE AMINOPEPTIDASE-RELATED"/>
    <property type="match status" value="1"/>
</dbReference>
<evidence type="ECO:0000256" key="3">
    <source>
        <dbReference type="ARBA" id="ARBA00010136"/>
    </source>
</evidence>
<feature type="domain" description="Peptidase M1 membrane alanine aminopeptidase" evidence="13">
    <location>
        <begin position="305"/>
        <end position="455"/>
    </location>
</feature>
<comment type="caution">
    <text evidence="15">The sequence shown here is derived from an EMBL/GenBank/DDBJ whole genome shotgun (WGS) entry which is preliminary data.</text>
</comment>
<dbReference type="Gene3D" id="2.60.40.1730">
    <property type="entry name" value="tricorn interacting facor f3 domain"/>
    <property type="match status" value="1"/>
</dbReference>
<evidence type="ECO:0000256" key="9">
    <source>
        <dbReference type="ARBA" id="ARBA00022801"/>
    </source>
</evidence>
<sequence>MNKRLSDIKNRFINRNGLLDLYFKVYIILLLIFSVNQSLAQPKDGFSEIDVLHYKARIWPDIGNKTIKGKVSIQFLVKEARPSGIMLDCGDLTIDSVYNRHEAVSFNVTNRQLHLDMKNNIQSGQTYELVISYHGNPRRGISFSPSIQQVFTVFHTSHWLVCKDHPDDKATLQLNLVVPEGLQVVSTGALTGKTALPDGRIDYQWHQPTAVPTYIFGFAIGSFRRHVDDQGRIKLSFFGRDYSEHELARIFQETWGMLKFFEDRAGVPYPGTTFSLILAEGNISQEMADFAILRNSYGKQVLGNEIDINLAAHELAHQWWGNHITCLNWQHFWLNEGFAVFMSSAYKEFRFGIEEYLKDIDNYFQAYEKVAARDADKSLVFDNWDNPSADDRILVYYKGAYVLHLLRNKLGEDAFWKGIRIYSRSNFGKSVVSADLQQAMEEASGGSLETFFKKWVY</sequence>
<keyword evidence="7" id="KW-0645">Protease</keyword>
<dbReference type="Gene3D" id="1.10.390.10">
    <property type="entry name" value="Neutral Protease Domain 2"/>
    <property type="match status" value="1"/>
</dbReference>
<dbReference type="InterPro" id="IPR014782">
    <property type="entry name" value="Peptidase_M1_dom"/>
</dbReference>
<evidence type="ECO:0000256" key="2">
    <source>
        <dbReference type="ARBA" id="ARBA00001947"/>
    </source>
</evidence>
<dbReference type="InterPro" id="IPR001930">
    <property type="entry name" value="Peptidase_M1"/>
</dbReference>
<evidence type="ECO:0000256" key="1">
    <source>
        <dbReference type="ARBA" id="ARBA00000098"/>
    </source>
</evidence>
<keyword evidence="12" id="KW-0472">Membrane</keyword>
<comment type="catalytic activity">
    <reaction evidence="1">
        <text>Release of an N-terminal amino acid, Xaa-|-Yaa- from a peptide, amide or arylamide. Xaa is preferably Ala, but may be most amino acids including Pro (slow action). When a terminal hydrophobic residue is followed by a prolyl residue, the two may be released as an intact Xaa-Pro dipeptide.</text>
        <dbReference type="EC" id="3.4.11.2"/>
    </reaction>
</comment>
<accession>A0ABT8LDQ5</accession>
<dbReference type="InterPro" id="IPR042097">
    <property type="entry name" value="Aminopeptidase_N-like_N_sf"/>
</dbReference>
<keyword evidence="12" id="KW-1133">Transmembrane helix</keyword>
<dbReference type="SUPFAM" id="SSF63737">
    <property type="entry name" value="Leukotriene A4 hydrolase N-terminal domain"/>
    <property type="match status" value="1"/>
</dbReference>
<keyword evidence="9 15" id="KW-0378">Hydrolase</keyword>
<dbReference type="InterPro" id="IPR050344">
    <property type="entry name" value="Peptidase_M1_aminopeptidases"/>
</dbReference>
<dbReference type="Pfam" id="PF17900">
    <property type="entry name" value="Peptidase_M1_N"/>
    <property type="match status" value="1"/>
</dbReference>
<feature type="transmembrane region" description="Helical" evidence="12">
    <location>
        <begin position="21"/>
        <end position="39"/>
    </location>
</feature>
<evidence type="ECO:0000256" key="8">
    <source>
        <dbReference type="ARBA" id="ARBA00022723"/>
    </source>
</evidence>
<proteinExistence type="inferred from homology"/>
<keyword evidence="6 15" id="KW-0031">Aminopeptidase</keyword>
<evidence type="ECO:0000313" key="15">
    <source>
        <dbReference type="EMBL" id="MDN5215738.1"/>
    </source>
</evidence>
<keyword evidence="8" id="KW-0479">Metal-binding</keyword>
<dbReference type="InterPro" id="IPR027268">
    <property type="entry name" value="Peptidase_M4/M1_CTD_sf"/>
</dbReference>
<gene>
    <name evidence="15" type="ORF">QQ020_26910</name>
</gene>
<keyword evidence="10" id="KW-0862">Zinc</keyword>
<reference evidence="15" key="1">
    <citation type="submission" date="2023-06" db="EMBL/GenBank/DDBJ databases">
        <title>Genomic of Agaribacillus aureum.</title>
        <authorList>
            <person name="Wang G."/>
        </authorList>
    </citation>
    <scope>NUCLEOTIDE SEQUENCE</scope>
    <source>
        <strain evidence="15">BMA12</strain>
    </source>
</reference>
<evidence type="ECO:0000259" key="13">
    <source>
        <dbReference type="Pfam" id="PF01433"/>
    </source>
</evidence>
<keyword evidence="12" id="KW-0812">Transmembrane</keyword>
<evidence type="ECO:0000256" key="5">
    <source>
        <dbReference type="ARBA" id="ARBA00015611"/>
    </source>
</evidence>
<comment type="cofactor">
    <cofactor evidence="2">
        <name>Zn(2+)</name>
        <dbReference type="ChEBI" id="CHEBI:29105"/>
    </cofactor>
</comment>
<evidence type="ECO:0000256" key="12">
    <source>
        <dbReference type="SAM" id="Phobius"/>
    </source>
</evidence>
<evidence type="ECO:0000256" key="10">
    <source>
        <dbReference type="ARBA" id="ARBA00022833"/>
    </source>
</evidence>
<evidence type="ECO:0000313" key="16">
    <source>
        <dbReference type="Proteomes" id="UP001172083"/>
    </source>
</evidence>
<dbReference type="SUPFAM" id="SSF55486">
    <property type="entry name" value="Metalloproteases ('zincins'), catalytic domain"/>
    <property type="match status" value="1"/>
</dbReference>
<protein>
    <recommendedName>
        <fullName evidence="5">Aminopeptidase N</fullName>
        <ecNumber evidence="4">3.4.11.2</ecNumber>
    </recommendedName>
</protein>
<dbReference type="GO" id="GO:0004177">
    <property type="term" value="F:aminopeptidase activity"/>
    <property type="evidence" value="ECO:0007669"/>
    <property type="project" value="UniProtKB-KW"/>
</dbReference>
<dbReference type="InterPro" id="IPR045357">
    <property type="entry name" value="Aminopeptidase_N-like_N"/>
</dbReference>
<dbReference type="PRINTS" id="PR00756">
    <property type="entry name" value="ALADIPTASE"/>
</dbReference>
<feature type="domain" description="Aminopeptidase N-like N-terminal" evidence="14">
    <location>
        <begin position="53"/>
        <end position="215"/>
    </location>
</feature>
<name>A0ABT8LDQ5_9BACT</name>
<evidence type="ECO:0000256" key="4">
    <source>
        <dbReference type="ARBA" id="ARBA00012564"/>
    </source>
</evidence>
<comment type="similarity">
    <text evidence="3">Belongs to the peptidase M1 family.</text>
</comment>
<keyword evidence="11" id="KW-0482">Metalloprotease</keyword>
<dbReference type="RefSeq" id="WP_346761076.1">
    <property type="nucleotide sequence ID" value="NZ_JAUJEB010000007.1"/>
</dbReference>
<evidence type="ECO:0000256" key="6">
    <source>
        <dbReference type="ARBA" id="ARBA00022438"/>
    </source>
</evidence>
<keyword evidence="16" id="KW-1185">Reference proteome</keyword>
<dbReference type="Pfam" id="PF01433">
    <property type="entry name" value="Peptidase_M1"/>
    <property type="match status" value="1"/>
</dbReference>
<evidence type="ECO:0000256" key="7">
    <source>
        <dbReference type="ARBA" id="ARBA00022670"/>
    </source>
</evidence>
<dbReference type="PANTHER" id="PTHR11533">
    <property type="entry name" value="PROTEASE M1 ZINC METALLOPROTEASE"/>
    <property type="match status" value="1"/>
</dbReference>
<organism evidence="15 16">
    <name type="scientific">Agaribacillus aureus</name>
    <dbReference type="NCBI Taxonomy" id="3051825"/>
    <lineage>
        <taxon>Bacteria</taxon>
        <taxon>Pseudomonadati</taxon>
        <taxon>Bacteroidota</taxon>
        <taxon>Cytophagia</taxon>
        <taxon>Cytophagales</taxon>
        <taxon>Splendidivirgaceae</taxon>
        <taxon>Agaribacillus</taxon>
    </lineage>
</organism>
<evidence type="ECO:0000256" key="11">
    <source>
        <dbReference type="ARBA" id="ARBA00023049"/>
    </source>
</evidence>
<evidence type="ECO:0000259" key="14">
    <source>
        <dbReference type="Pfam" id="PF17900"/>
    </source>
</evidence>
<dbReference type="Proteomes" id="UP001172083">
    <property type="component" value="Unassembled WGS sequence"/>
</dbReference>
<dbReference type="EMBL" id="JAUJEB010000007">
    <property type="protein sequence ID" value="MDN5215738.1"/>
    <property type="molecule type" value="Genomic_DNA"/>
</dbReference>
<dbReference type="CDD" id="cd09603">
    <property type="entry name" value="M1_APN_like"/>
    <property type="match status" value="1"/>
</dbReference>